<dbReference type="PROSITE" id="PS00409">
    <property type="entry name" value="PROKAR_NTER_METHYL"/>
    <property type="match status" value="1"/>
</dbReference>
<comment type="caution">
    <text evidence="3">The sequence shown here is derived from an EMBL/GenBank/DDBJ whole genome shotgun (WGS) entry which is preliminary data.</text>
</comment>
<name>A0A9X1SIC8_9BACT</name>
<dbReference type="Pfam" id="PF07963">
    <property type="entry name" value="N_methyl"/>
    <property type="match status" value="1"/>
</dbReference>
<dbReference type="Pfam" id="PF07596">
    <property type="entry name" value="SBP_bac_10"/>
    <property type="match status" value="1"/>
</dbReference>
<organism evidence="3 4">
    <name type="scientific">Blastopirellula sediminis</name>
    <dbReference type="NCBI Taxonomy" id="2894196"/>
    <lineage>
        <taxon>Bacteria</taxon>
        <taxon>Pseudomonadati</taxon>
        <taxon>Planctomycetota</taxon>
        <taxon>Planctomycetia</taxon>
        <taxon>Pirellulales</taxon>
        <taxon>Pirellulaceae</taxon>
        <taxon>Blastopirellula</taxon>
    </lineage>
</organism>
<evidence type="ECO:0000313" key="4">
    <source>
        <dbReference type="Proteomes" id="UP001139103"/>
    </source>
</evidence>
<dbReference type="InterPro" id="IPR012902">
    <property type="entry name" value="N_methyl_site"/>
</dbReference>
<dbReference type="NCBIfam" id="TIGR02532">
    <property type="entry name" value="IV_pilin_GFxxxE"/>
    <property type="match status" value="1"/>
</dbReference>
<keyword evidence="1" id="KW-1133">Transmembrane helix</keyword>
<gene>
    <name evidence="3" type="ORF">LOC68_06095</name>
</gene>
<dbReference type="PANTHER" id="PTHR30093">
    <property type="entry name" value="GENERAL SECRETION PATHWAY PROTEIN G"/>
    <property type="match status" value="1"/>
</dbReference>
<dbReference type="SUPFAM" id="SSF54523">
    <property type="entry name" value="Pili subunits"/>
    <property type="match status" value="1"/>
</dbReference>
<reference evidence="3" key="1">
    <citation type="submission" date="2021-11" db="EMBL/GenBank/DDBJ databases">
        <title>Genome sequence.</title>
        <authorList>
            <person name="Sun Q."/>
        </authorList>
    </citation>
    <scope>NUCLEOTIDE SEQUENCE</scope>
    <source>
        <strain evidence="3">JC732</strain>
    </source>
</reference>
<dbReference type="Proteomes" id="UP001139103">
    <property type="component" value="Unassembled WGS sequence"/>
</dbReference>
<dbReference type="RefSeq" id="WP_230216799.1">
    <property type="nucleotide sequence ID" value="NZ_JAJKFT010000004.1"/>
</dbReference>
<evidence type="ECO:0000256" key="1">
    <source>
        <dbReference type="SAM" id="Phobius"/>
    </source>
</evidence>
<sequence length="310" mass="33648">MSRSSQSRRGFTLVELLVVIAIIGVLIALLLPAVQQAREAARRMQCSNNLKQQGLALHNYHDVFQSFPPGYVTPNRISWQAMILPQLEQTGLNDQLAAAGAFTADSADSAKPVWHNNPAIVSAGATPLAQTVIQAYICPSDPSDELNTKLRSDDSTNPGQYAKSNYVGTYTAAFYNSAGTKTEDRNAMFYANSKRNFRDMIDGTSNTLVVAERGTVSNYVGSLWIGWHDLEPGRTTGDRWFMGHVRINRLSNDTQYPINGTIGHAASSSHPGGAQFLFGDGAVHFIGETVDVRTYSALGTINGGEVIGEY</sequence>
<dbReference type="NCBIfam" id="TIGR04294">
    <property type="entry name" value="pre_pil_HX9DG"/>
    <property type="match status" value="1"/>
</dbReference>
<feature type="transmembrane region" description="Helical" evidence="1">
    <location>
        <begin position="12"/>
        <end position="34"/>
    </location>
</feature>
<keyword evidence="4" id="KW-1185">Reference proteome</keyword>
<accession>A0A9X1SIC8</accession>
<dbReference type="InterPro" id="IPR027558">
    <property type="entry name" value="Pre_pil_HX9DG_C"/>
</dbReference>
<dbReference type="PANTHER" id="PTHR30093:SF2">
    <property type="entry name" value="TYPE II SECRETION SYSTEM PROTEIN H"/>
    <property type="match status" value="1"/>
</dbReference>
<dbReference type="Gene3D" id="3.30.700.10">
    <property type="entry name" value="Glycoprotein, Type 4 Pilin"/>
    <property type="match status" value="1"/>
</dbReference>
<keyword evidence="1" id="KW-0812">Transmembrane</keyword>
<dbReference type="InterPro" id="IPR011453">
    <property type="entry name" value="DUF1559"/>
</dbReference>
<dbReference type="EMBL" id="JAJKFT010000004">
    <property type="protein sequence ID" value="MCC9627959.1"/>
    <property type="molecule type" value="Genomic_DNA"/>
</dbReference>
<keyword evidence="1" id="KW-0472">Membrane</keyword>
<dbReference type="AlphaFoldDB" id="A0A9X1SIC8"/>
<proteinExistence type="predicted"/>
<dbReference type="InterPro" id="IPR045584">
    <property type="entry name" value="Pilin-like"/>
</dbReference>
<evidence type="ECO:0000313" key="3">
    <source>
        <dbReference type="EMBL" id="MCC9627959.1"/>
    </source>
</evidence>
<protein>
    <submittedName>
        <fullName evidence="3">DUF1559 domain-containing protein</fullName>
    </submittedName>
</protein>
<feature type="domain" description="DUF1559" evidence="2">
    <location>
        <begin position="35"/>
        <end position="292"/>
    </location>
</feature>
<evidence type="ECO:0000259" key="2">
    <source>
        <dbReference type="Pfam" id="PF07596"/>
    </source>
</evidence>